<name>X1PHH7_9ZZZZ</name>
<evidence type="ECO:0000256" key="4">
    <source>
        <dbReference type="ARBA" id="ARBA00022777"/>
    </source>
</evidence>
<dbReference type="GO" id="GO:0005524">
    <property type="term" value="F:ATP binding"/>
    <property type="evidence" value="ECO:0007669"/>
    <property type="project" value="UniProtKB-KW"/>
</dbReference>
<dbReference type="PANTHER" id="PTHR10196">
    <property type="entry name" value="SUGAR KINASE"/>
    <property type="match status" value="1"/>
</dbReference>
<comment type="similarity">
    <text evidence="1">Belongs to the FGGY kinase family.</text>
</comment>
<organism evidence="7">
    <name type="scientific">marine sediment metagenome</name>
    <dbReference type="NCBI Taxonomy" id="412755"/>
    <lineage>
        <taxon>unclassified sequences</taxon>
        <taxon>metagenomes</taxon>
        <taxon>ecological metagenomes</taxon>
    </lineage>
</organism>
<gene>
    <name evidence="7" type="ORF">S06H3_40558</name>
</gene>
<protein>
    <recommendedName>
        <fullName evidence="6">Carbohydrate kinase FGGY C-terminal domain-containing protein</fullName>
    </recommendedName>
</protein>
<dbReference type="GO" id="GO:0004370">
    <property type="term" value="F:glycerol kinase activity"/>
    <property type="evidence" value="ECO:0007669"/>
    <property type="project" value="TreeGrafter"/>
</dbReference>
<evidence type="ECO:0000256" key="1">
    <source>
        <dbReference type="ARBA" id="ARBA00009156"/>
    </source>
</evidence>
<keyword evidence="2" id="KW-0808">Transferase</keyword>
<keyword evidence="3" id="KW-0547">Nucleotide-binding</keyword>
<proteinExistence type="inferred from homology"/>
<dbReference type="InterPro" id="IPR043129">
    <property type="entry name" value="ATPase_NBD"/>
</dbReference>
<dbReference type="EMBL" id="BARV01024905">
    <property type="protein sequence ID" value="GAI38455.1"/>
    <property type="molecule type" value="Genomic_DNA"/>
</dbReference>
<evidence type="ECO:0000256" key="3">
    <source>
        <dbReference type="ARBA" id="ARBA00022741"/>
    </source>
</evidence>
<dbReference type="InterPro" id="IPR018485">
    <property type="entry name" value="FGGY_C"/>
</dbReference>
<dbReference type="Pfam" id="PF02782">
    <property type="entry name" value="FGGY_C"/>
    <property type="match status" value="1"/>
</dbReference>
<dbReference type="PANTHER" id="PTHR10196:SF69">
    <property type="entry name" value="GLYCEROL KINASE"/>
    <property type="match status" value="1"/>
</dbReference>
<accession>X1PHH7</accession>
<evidence type="ECO:0000256" key="2">
    <source>
        <dbReference type="ARBA" id="ARBA00022679"/>
    </source>
</evidence>
<reference evidence="7" key="1">
    <citation type="journal article" date="2014" name="Front. Microbiol.">
        <title>High frequency of phylogenetically diverse reductive dehalogenase-homologous genes in deep subseafloor sedimentary metagenomes.</title>
        <authorList>
            <person name="Kawai M."/>
            <person name="Futagami T."/>
            <person name="Toyoda A."/>
            <person name="Takaki Y."/>
            <person name="Nishi S."/>
            <person name="Hori S."/>
            <person name="Arai W."/>
            <person name="Tsubouchi T."/>
            <person name="Morono Y."/>
            <person name="Uchiyama I."/>
            <person name="Ito T."/>
            <person name="Fujiyama A."/>
            <person name="Inagaki F."/>
            <person name="Takami H."/>
        </authorList>
    </citation>
    <scope>NUCLEOTIDE SEQUENCE</scope>
    <source>
        <strain evidence="7">Expedition CK06-06</strain>
    </source>
</reference>
<comment type="caution">
    <text evidence="7">The sequence shown here is derived from an EMBL/GenBank/DDBJ whole genome shotgun (WGS) entry which is preliminary data.</text>
</comment>
<dbReference type="AlphaFoldDB" id="X1PHH7"/>
<dbReference type="SUPFAM" id="SSF53067">
    <property type="entry name" value="Actin-like ATPase domain"/>
    <property type="match status" value="1"/>
</dbReference>
<evidence type="ECO:0000313" key="7">
    <source>
        <dbReference type="EMBL" id="GAI38455.1"/>
    </source>
</evidence>
<dbReference type="Gene3D" id="3.30.420.40">
    <property type="match status" value="1"/>
</dbReference>
<feature type="domain" description="Carbohydrate kinase FGGY C-terminal" evidence="6">
    <location>
        <begin position="3"/>
        <end position="54"/>
    </location>
</feature>
<sequence length="106" mass="12179">MLQEAGVSIRRIRVDGGAAKNDWLMQFQADILNLPVERPLYIETTSLGVGFLAGLGIGYWEEKEILHLWKREAVFFPQMRKETRERLYVGWQKAVARILTSSQKGT</sequence>
<evidence type="ECO:0000259" key="6">
    <source>
        <dbReference type="Pfam" id="PF02782"/>
    </source>
</evidence>
<dbReference type="GO" id="GO:0019563">
    <property type="term" value="P:glycerol catabolic process"/>
    <property type="evidence" value="ECO:0007669"/>
    <property type="project" value="TreeGrafter"/>
</dbReference>
<dbReference type="GO" id="GO:0005829">
    <property type="term" value="C:cytosol"/>
    <property type="evidence" value="ECO:0007669"/>
    <property type="project" value="TreeGrafter"/>
</dbReference>
<keyword evidence="5" id="KW-0067">ATP-binding</keyword>
<evidence type="ECO:0000256" key="5">
    <source>
        <dbReference type="ARBA" id="ARBA00022840"/>
    </source>
</evidence>
<keyword evidence="4" id="KW-0418">Kinase</keyword>